<reference evidence="12 13" key="1">
    <citation type="submission" date="2016-10" db="EMBL/GenBank/DDBJ databases">
        <authorList>
            <person name="de Groot N.N."/>
        </authorList>
    </citation>
    <scope>NUCLEOTIDE SEQUENCE [LARGE SCALE GENOMIC DNA]</scope>
    <source>
        <strain evidence="12 13">DSM 17890</strain>
    </source>
</reference>
<comment type="pathway">
    <text evidence="2">Amino-acid degradation; L-valine degradation.</text>
</comment>
<evidence type="ECO:0000256" key="8">
    <source>
        <dbReference type="RuleBase" id="RU362125"/>
    </source>
</evidence>
<dbReference type="InterPro" id="IPR006091">
    <property type="entry name" value="Acyl-CoA_Oxase/DH_mid-dom"/>
</dbReference>
<dbReference type="STRING" id="356660.SAMN05444336_110114"/>
<feature type="domain" description="Acyl-CoA oxidase/dehydrogenase middle" evidence="10">
    <location>
        <begin position="123"/>
        <end position="219"/>
    </location>
</feature>
<gene>
    <name evidence="12" type="ORF">SAMN05444336_110114</name>
</gene>
<organism evidence="12 13">
    <name type="scientific">Albimonas donghaensis</name>
    <dbReference type="NCBI Taxonomy" id="356660"/>
    <lineage>
        <taxon>Bacteria</taxon>
        <taxon>Pseudomonadati</taxon>
        <taxon>Pseudomonadota</taxon>
        <taxon>Alphaproteobacteria</taxon>
        <taxon>Rhodobacterales</taxon>
        <taxon>Paracoccaceae</taxon>
        <taxon>Albimonas</taxon>
    </lineage>
</organism>
<dbReference type="InterPro" id="IPR046373">
    <property type="entry name" value="Acyl-CoA_Oxase/DH_mid-dom_sf"/>
</dbReference>
<evidence type="ECO:0000256" key="6">
    <source>
        <dbReference type="ARBA" id="ARBA00022827"/>
    </source>
</evidence>
<dbReference type="FunFam" id="2.40.110.10:FF:000001">
    <property type="entry name" value="Acyl-CoA dehydrogenase, mitochondrial"/>
    <property type="match status" value="1"/>
</dbReference>
<keyword evidence="6 8" id="KW-0274">FAD</keyword>
<dbReference type="Proteomes" id="UP000199118">
    <property type="component" value="Unassembled WGS sequence"/>
</dbReference>
<evidence type="ECO:0000313" key="13">
    <source>
        <dbReference type="Proteomes" id="UP000199118"/>
    </source>
</evidence>
<evidence type="ECO:0000259" key="9">
    <source>
        <dbReference type="Pfam" id="PF00441"/>
    </source>
</evidence>
<evidence type="ECO:0000256" key="5">
    <source>
        <dbReference type="ARBA" id="ARBA00022630"/>
    </source>
</evidence>
<dbReference type="EMBL" id="FNMZ01000010">
    <property type="protein sequence ID" value="SDX80308.1"/>
    <property type="molecule type" value="Genomic_DNA"/>
</dbReference>
<evidence type="ECO:0000256" key="4">
    <source>
        <dbReference type="ARBA" id="ARBA00022456"/>
    </source>
</evidence>
<dbReference type="AlphaFoldDB" id="A0A1H3EQB0"/>
<dbReference type="GO" id="GO:0050660">
    <property type="term" value="F:flavin adenine dinucleotide binding"/>
    <property type="evidence" value="ECO:0007669"/>
    <property type="project" value="InterPro"/>
</dbReference>
<dbReference type="InterPro" id="IPR009075">
    <property type="entry name" value="AcylCo_DH/oxidase_C"/>
</dbReference>
<sequence>MSVGVDDDIFEALLDVVTRFTRERLIPNEGRVEAEDEIPPEIVKEMAEMGLYGMSISEEYGGLGLSTLQEARLVEALCYASLSYRSLIGTNVGIGSQGIQMHGTEAQKREWLPKLATGEASASFALTEPDVGSDAAHIKTTARREGDHFVINGSKRYITNALRASVFTLMARTNPDIDGAGGVTAFIVPADTPGLTVAKADRKLGQKGTKTSDVFLENVRVPVENIIGGPEREGMGFKTAMRVLDRGRVHISAMATGTSQRMLDIATDYAIERKQFGKPIAEHQLVQGLLADCQTEIAAARALTHATATLYDAVGAAPMEAACSKYFCSEMAGRVADRCLQIHGGAGYMAEYDIERLYRDVRLLRIYEGTSQIQQIVIARGVVKNRMGVN</sequence>
<dbReference type="PIRSF" id="PIRSF016578">
    <property type="entry name" value="HsaA"/>
    <property type="match status" value="1"/>
</dbReference>
<feature type="domain" description="Acyl-CoA dehydrogenase/oxidase C-terminal" evidence="9">
    <location>
        <begin position="234"/>
        <end position="382"/>
    </location>
</feature>
<dbReference type="RefSeq" id="WP_092684808.1">
    <property type="nucleotide sequence ID" value="NZ_FNMZ01000010.1"/>
</dbReference>
<dbReference type="InterPro" id="IPR013786">
    <property type="entry name" value="AcylCoA_DH/ox_N"/>
</dbReference>
<dbReference type="InterPro" id="IPR009100">
    <property type="entry name" value="AcylCoA_DH/oxidase_NM_dom_sf"/>
</dbReference>
<dbReference type="Gene3D" id="1.10.540.10">
    <property type="entry name" value="Acyl-CoA dehydrogenase/oxidase, N-terminal domain"/>
    <property type="match status" value="1"/>
</dbReference>
<keyword evidence="13" id="KW-1185">Reference proteome</keyword>
<dbReference type="InterPro" id="IPR037069">
    <property type="entry name" value="AcylCoA_DH/ox_N_sf"/>
</dbReference>
<dbReference type="OrthoDB" id="9775090at2"/>
<dbReference type="GO" id="GO:0009083">
    <property type="term" value="P:branched-chain amino acid catabolic process"/>
    <property type="evidence" value="ECO:0007669"/>
    <property type="project" value="UniProtKB-KW"/>
</dbReference>
<evidence type="ECO:0000259" key="11">
    <source>
        <dbReference type="Pfam" id="PF02771"/>
    </source>
</evidence>
<evidence type="ECO:0000313" key="12">
    <source>
        <dbReference type="EMBL" id="SDX80308.1"/>
    </source>
</evidence>
<dbReference type="FunFam" id="1.20.140.10:FF:000001">
    <property type="entry name" value="Acyl-CoA dehydrogenase"/>
    <property type="match status" value="1"/>
</dbReference>
<evidence type="ECO:0000256" key="3">
    <source>
        <dbReference type="ARBA" id="ARBA00009347"/>
    </source>
</evidence>
<dbReference type="FunFam" id="1.10.540.10:FF:000001">
    <property type="entry name" value="Very long-chain-specific acyl-CoA dehydrogenase, mitochondrial"/>
    <property type="match status" value="1"/>
</dbReference>
<evidence type="ECO:0000256" key="7">
    <source>
        <dbReference type="ARBA" id="ARBA00023002"/>
    </source>
</evidence>
<comment type="cofactor">
    <cofactor evidence="1 8">
        <name>FAD</name>
        <dbReference type="ChEBI" id="CHEBI:57692"/>
    </cofactor>
</comment>
<name>A0A1H3EQB0_9RHOB</name>
<evidence type="ECO:0000259" key="10">
    <source>
        <dbReference type="Pfam" id="PF02770"/>
    </source>
</evidence>
<evidence type="ECO:0000256" key="2">
    <source>
        <dbReference type="ARBA" id="ARBA00005109"/>
    </source>
</evidence>
<dbReference type="Pfam" id="PF00441">
    <property type="entry name" value="Acyl-CoA_dh_1"/>
    <property type="match status" value="1"/>
</dbReference>
<accession>A0A1H3EQB0</accession>
<dbReference type="Gene3D" id="2.40.110.10">
    <property type="entry name" value="Butyryl-CoA Dehydrogenase, subunit A, domain 2"/>
    <property type="match status" value="1"/>
</dbReference>
<dbReference type="Pfam" id="PF02770">
    <property type="entry name" value="Acyl-CoA_dh_M"/>
    <property type="match status" value="1"/>
</dbReference>
<dbReference type="SUPFAM" id="SSF56645">
    <property type="entry name" value="Acyl-CoA dehydrogenase NM domain-like"/>
    <property type="match status" value="1"/>
</dbReference>
<keyword evidence="5 8" id="KW-0285">Flavoprotein</keyword>
<dbReference type="Pfam" id="PF02771">
    <property type="entry name" value="Acyl-CoA_dh_N"/>
    <property type="match status" value="1"/>
</dbReference>
<dbReference type="Gene3D" id="1.20.140.10">
    <property type="entry name" value="Butyryl-CoA Dehydrogenase, subunit A, domain 3"/>
    <property type="match status" value="1"/>
</dbReference>
<dbReference type="GO" id="GO:0003995">
    <property type="term" value="F:acyl-CoA dehydrogenase activity"/>
    <property type="evidence" value="ECO:0007669"/>
    <property type="project" value="InterPro"/>
</dbReference>
<keyword evidence="7 8" id="KW-0560">Oxidoreductase</keyword>
<dbReference type="PANTHER" id="PTHR43884:SF9">
    <property type="entry name" value="COMPLEX I ASSEMBLY FACTOR ACAD9, MITOCHONDRIAL"/>
    <property type="match status" value="1"/>
</dbReference>
<feature type="domain" description="Acyl-CoA dehydrogenase/oxidase N-terminal" evidence="11">
    <location>
        <begin position="11"/>
        <end position="119"/>
    </location>
</feature>
<protein>
    <submittedName>
        <fullName evidence="12">Acyl-CoA dehydrogenase</fullName>
    </submittedName>
</protein>
<proteinExistence type="inferred from homology"/>
<evidence type="ECO:0000256" key="1">
    <source>
        <dbReference type="ARBA" id="ARBA00001974"/>
    </source>
</evidence>
<dbReference type="SUPFAM" id="SSF47203">
    <property type="entry name" value="Acyl-CoA dehydrogenase C-terminal domain-like"/>
    <property type="match status" value="1"/>
</dbReference>
<dbReference type="InterPro" id="IPR006089">
    <property type="entry name" value="Acyl-CoA_DH_CS"/>
</dbReference>
<dbReference type="InterPro" id="IPR036250">
    <property type="entry name" value="AcylCo_DH-like_C"/>
</dbReference>
<dbReference type="PROSITE" id="PS00073">
    <property type="entry name" value="ACYL_COA_DH_2"/>
    <property type="match status" value="1"/>
</dbReference>
<dbReference type="PANTHER" id="PTHR43884">
    <property type="entry name" value="ACYL-COA DEHYDROGENASE"/>
    <property type="match status" value="1"/>
</dbReference>
<comment type="similarity">
    <text evidence="3 8">Belongs to the acyl-CoA dehydrogenase family.</text>
</comment>
<keyword evidence="4" id="KW-0101">Branched-chain amino acid catabolism</keyword>